<evidence type="ECO:0000256" key="2">
    <source>
        <dbReference type="ARBA" id="ARBA00012737"/>
    </source>
</evidence>
<gene>
    <name evidence="5" type="ORF">EWH12_14955</name>
</gene>
<dbReference type="InterPro" id="IPR029055">
    <property type="entry name" value="Ntn_hydrolases_N"/>
</dbReference>
<dbReference type="SUPFAM" id="SSF56235">
    <property type="entry name" value="N-terminal nucleophile aminohydrolases (Ntn hydrolases)"/>
    <property type="match status" value="1"/>
</dbReference>
<dbReference type="PANTHER" id="PTHR43284:SF1">
    <property type="entry name" value="ASPARAGINE SYNTHETASE"/>
    <property type="match status" value="1"/>
</dbReference>
<dbReference type="EC" id="6.3.5.4" evidence="2"/>
<dbReference type="InterPro" id="IPR051786">
    <property type="entry name" value="ASN_synthetase/amidase"/>
</dbReference>
<dbReference type="InterPro" id="IPR001962">
    <property type="entry name" value="Asn_synthase"/>
</dbReference>
<proteinExistence type="predicted"/>
<feature type="domain" description="Asparagine synthetase" evidence="4">
    <location>
        <begin position="239"/>
        <end position="579"/>
    </location>
</feature>
<dbReference type="Pfam" id="PF00733">
    <property type="entry name" value="Asn_synthase"/>
    <property type="match status" value="1"/>
</dbReference>
<reference evidence="5 6" key="1">
    <citation type="submission" date="2019-02" db="EMBL/GenBank/DDBJ databases">
        <authorList>
            <person name="Feng G."/>
        </authorList>
    </citation>
    <scope>NUCLEOTIDE SEQUENCE [LARGE SCALE GENOMIC DNA]</scope>
    <source>
        <strain evidence="5 6">CCTCC AB 2011146</strain>
    </source>
</reference>
<dbReference type="Proteomes" id="UP000291572">
    <property type="component" value="Unassembled WGS sequence"/>
</dbReference>
<evidence type="ECO:0000313" key="5">
    <source>
        <dbReference type="EMBL" id="RYM09256.1"/>
    </source>
</evidence>
<comment type="pathway">
    <text evidence="1">Amino-acid biosynthesis; L-asparagine biosynthesis; L-asparagine from L-aspartate (L-Gln route): step 1/1.</text>
</comment>
<dbReference type="PANTHER" id="PTHR43284">
    <property type="entry name" value="ASPARAGINE SYNTHETASE (GLUTAMINE-HYDROLYZING)"/>
    <property type="match status" value="1"/>
</dbReference>
<dbReference type="SUPFAM" id="SSF52402">
    <property type="entry name" value="Adenine nucleotide alpha hydrolases-like"/>
    <property type="match status" value="1"/>
</dbReference>
<evidence type="ECO:0000313" key="6">
    <source>
        <dbReference type="Proteomes" id="UP000291572"/>
    </source>
</evidence>
<comment type="catalytic activity">
    <reaction evidence="3">
        <text>L-aspartate + L-glutamine + ATP + H2O = L-asparagine + L-glutamate + AMP + diphosphate + H(+)</text>
        <dbReference type="Rhea" id="RHEA:12228"/>
        <dbReference type="ChEBI" id="CHEBI:15377"/>
        <dbReference type="ChEBI" id="CHEBI:15378"/>
        <dbReference type="ChEBI" id="CHEBI:29985"/>
        <dbReference type="ChEBI" id="CHEBI:29991"/>
        <dbReference type="ChEBI" id="CHEBI:30616"/>
        <dbReference type="ChEBI" id="CHEBI:33019"/>
        <dbReference type="ChEBI" id="CHEBI:58048"/>
        <dbReference type="ChEBI" id="CHEBI:58359"/>
        <dbReference type="ChEBI" id="CHEBI:456215"/>
        <dbReference type="EC" id="6.3.5.4"/>
    </reaction>
</comment>
<protein>
    <recommendedName>
        <fullName evidence="2">asparagine synthase (glutamine-hydrolyzing)</fullName>
        <ecNumber evidence="2">6.3.5.4</ecNumber>
    </recommendedName>
</protein>
<dbReference type="EMBL" id="SEOO01000025">
    <property type="protein sequence ID" value="RYM09256.1"/>
    <property type="molecule type" value="Genomic_DNA"/>
</dbReference>
<comment type="caution">
    <text evidence="5">The sequence shown here is derived from an EMBL/GenBank/DDBJ whole genome shotgun (WGS) entry which is preliminary data.</text>
</comment>
<dbReference type="Gene3D" id="3.40.50.620">
    <property type="entry name" value="HUPs"/>
    <property type="match status" value="1"/>
</dbReference>
<organism evidence="5 6">
    <name type="scientific">Sphingobium cupriresistens</name>
    <dbReference type="NCBI Taxonomy" id="1132417"/>
    <lineage>
        <taxon>Bacteria</taxon>
        <taxon>Pseudomonadati</taxon>
        <taxon>Pseudomonadota</taxon>
        <taxon>Alphaproteobacteria</taxon>
        <taxon>Sphingomonadales</taxon>
        <taxon>Sphingomonadaceae</taxon>
        <taxon>Sphingobium</taxon>
    </lineage>
</organism>
<dbReference type="OrthoDB" id="7053173at2"/>
<evidence type="ECO:0000259" key="4">
    <source>
        <dbReference type="Pfam" id="PF00733"/>
    </source>
</evidence>
<evidence type="ECO:0000256" key="1">
    <source>
        <dbReference type="ARBA" id="ARBA00005187"/>
    </source>
</evidence>
<name>A0A8G2DYS2_9SPHN</name>
<dbReference type="GO" id="GO:0004066">
    <property type="term" value="F:asparagine synthase (glutamine-hydrolyzing) activity"/>
    <property type="evidence" value="ECO:0007669"/>
    <property type="project" value="UniProtKB-EC"/>
</dbReference>
<dbReference type="AlphaFoldDB" id="A0A8G2DYS2"/>
<accession>A0A8G2DYS2</accession>
<sequence length="585" mass="64735">MRLEYILLVQPNGGLAVEDIDEISRKAALEVIARTDRLAILANDREACVPLPHCDGFVLGTLFRQGTQSPLTRMPDLMGGEGSSYSVGERLLKGYWGGYIAAWLDGQGEVHILRDPSGAVSAYFRQNKGSIMVSSDLKLLVKCGLLKPSVDWHVVADMLFAHQLGSSATAICGLEQIMPGSETVTIGAAVRKLQLWSPQSFVDSCDPASSEENARELESVVKSTIAAWSSVHSQPLLGVSGGLDSSIVAASLVAAGSRPKCFTLITDDPGGNESEYARLVTDHFRLDLDTCEYRLADVDLDRSVALDVPVPSGKIHEAAYNAVVRRSAQATGARAFFTGVGGDNVFYLTHSARPVVDRYMRYGLSNGLLQTLRDVSRVTGASYGQVTMEALRVYRARSRRWMWRTVPTFLHADVLAQRQGRRFEHPWMSGWHDIPPGKQGHIVKLLRAGNHLEHRDKMLNVPVINPLLSQPVLEMCLRFPTWQSVTGGIDRSIARRAFSNDLPRSILQRREKGGPDGFTVKIIRKQRPAITERLLDGILVSRSILDRRELERTLSNDDVFRPDIAPRIMTLLDAEAWARYWTTLA</sequence>
<dbReference type="GO" id="GO:0006529">
    <property type="term" value="P:asparagine biosynthetic process"/>
    <property type="evidence" value="ECO:0007669"/>
    <property type="project" value="InterPro"/>
</dbReference>
<dbReference type="InterPro" id="IPR014729">
    <property type="entry name" value="Rossmann-like_a/b/a_fold"/>
</dbReference>
<evidence type="ECO:0000256" key="3">
    <source>
        <dbReference type="ARBA" id="ARBA00048741"/>
    </source>
</evidence>